<evidence type="ECO:0000313" key="2">
    <source>
        <dbReference type="Proteomes" id="UP000244855"/>
    </source>
</evidence>
<dbReference type="OrthoDB" id="10641493at2759"/>
<protein>
    <submittedName>
        <fullName evidence="1">Uncharacterized protein</fullName>
    </submittedName>
</protein>
<reference evidence="1 2" key="1">
    <citation type="journal article" date="2018" name="Sci. Rep.">
        <title>Comparative genomics provides insights into the lifestyle and reveals functional heterogeneity of dark septate endophytic fungi.</title>
        <authorList>
            <person name="Knapp D.G."/>
            <person name="Nemeth J.B."/>
            <person name="Barry K."/>
            <person name="Hainaut M."/>
            <person name="Henrissat B."/>
            <person name="Johnson J."/>
            <person name="Kuo A."/>
            <person name="Lim J.H.P."/>
            <person name="Lipzen A."/>
            <person name="Nolan M."/>
            <person name="Ohm R.A."/>
            <person name="Tamas L."/>
            <person name="Grigoriev I.V."/>
            <person name="Spatafora J.W."/>
            <person name="Nagy L.G."/>
            <person name="Kovacs G.M."/>
        </authorList>
    </citation>
    <scope>NUCLEOTIDE SEQUENCE [LARGE SCALE GENOMIC DNA]</scope>
    <source>
        <strain evidence="1 2">DSE2036</strain>
    </source>
</reference>
<organism evidence="1 2">
    <name type="scientific">Periconia macrospinosa</name>
    <dbReference type="NCBI Taxonomy" id="97972"/>
    <lineage>
        <taxon>Eukaryota</taxon>
        <taxon>Fungi</taxon>
        <taxon>Dikarya</taxon>
        <taxon>Ascomycota</taxon>
        <taxon>Pezizomycotina</taxon>
        <taxon>Dothideomycetes</taxon>
        <taxon>Pleosporomycetidae</taxon>
        <taxon>Pleosporales</taxon>
        <taxon>Massarineae</taxon>
        <taxon>Periconiaceae</taxon>
        <taxon>Periconia</taxon>
    </lineage>
</organism>
<name>A0A2V1E7W8_9PLEO</name>
<sequence>MLSPLPYSGRQALRLIKRDIKMLLNCAKKSSNKQIKNDLKKRLSQVTRNQPSSSDISQVFIQQKMADRIEELPPYDGSMMAVDDLASADSVFKKTKMDENRDGTFQLTAPTSELDITVAMVDVEFPSKIPSTQVAAPRRPLVPTPSTEFVVNKTRSDTIYIHPSMASNDPLSLIIPSTSTATTTPTTHTRASSQVSTTSTAATEYQDADSTYSNLNLSINSQSSNTAPPLPFSYAAAEAKLNNWYKARPLSHPDRWAIRGVVLVFTTAFCYSATNPLYESIFGHSFLNGESSRNRLTKLSLSLYDDSYGKAIHEAENLLKEVYPEQDEKRLLRDIGDVRVDTEHVKDDLREKLASMLLPEFAEL</sequence>
<evidence type="ECO:0000313" key="1">
    <source>
        <dbReference type="EMBL" id="PVI06647.1"/>
    </source>
</evidence>
<accession>A0A2V1E7W8</accession>
<dbReference type="EMBL" id="KZ805307">
    <property type="protein sequence ID" value="PVI06647.1"/>
    <property type="molecule type" value="Genomic_DNA"/>
</dbReference>
<dbReference type="AlphaFoldDB" id="A0A2V1E7W8"/>
<dbReference type="Proteomes" id="UP000244855">
    <property type="component" value="Unassembled WGS sequence"/>
</dbReference>
<proteinExistence type="predicted"/>
<keyword evidence="2" id="KW-1185">Reference proteome</keyword>
<gene>
    <name evidence="1" type="ORF">DM02DRAFT_609447</name>
</gene>